<dbReference type="InterPro" id="IPR040709">
    <property type="entry name" value="Importin_rep_1"/>
</dbReference>
<dbReference type="EMBL" id="WNWW01001011">
    <property type="protein sequence ID" value="KAF3420059.1"/>
    <property type="molecule type" value="Genomic_DNA"/>
</dbReference>
<sequence length="949" mass="107355">MIENILSIDTTDKLFAMEYATVIDQAVKQFYAEGNNDVHSWLLRVQSSPEAWTFVWELLGPSKSREAQFYAATTLHAKISKQWDEVPKSEYPALQERLINFIKQPNMPKVVLSKLCQALAGFVANVSAVTENDEGDKNVVDELMRMLSYDSLPMLELLLRTLSMLPGEFERKREVRRAKLHECLVKGWYKTTWFLQQVFSMCSPNSQDVDNDIYLLAMECALSWLKVGQLPLDATGQIYPHLLAAAAYYAPNRKGHDEENVRGWEVVQECLNIIVTHSELIKRPQTLWEWTHNLVTMARQYSDKYFCEVLTAVGEAHSRTFLNTLVEEGNETQKWTVENLIELLLQCSEQEGRYPTDETRSSIPFGFWYALQDYLPTLDQPYENRAVLILKPVYARLTQALLRKSTLPSSASEAGDADERELFRCYRQDVADALDYCYRVLGHDLLVLLGQRLSQTLNSSQKWTEVESTLHAFEALADSVGIEESHYIPALMDLVLSHIPYDHYPGEVLACACSVVGAYAEWIGEHPDPWLERVLRIVTLGLTRSSVTAPFATMALKDLARECDQQLTPFAPSILNTIEQTLPNVTPGCAEGLRLMYAAGKLLNTLPSVDEQLAHLDATLGLCIIKIRELLEQPWFLARGAVMNQLKMATMFFSTLEGSIGKAVLDGLLPIFSQIVAHPEWGQDNFTLEEMYICAQKSLTSLLHPEEDARPLLPILASSYKTWPHPAALNLLRQLVLLFGRDPNNVIGPVFADISSITLSGIRACRSVNGNLSDWAELMEAYLGLLAQICKKNTRMLLQIPDQIPEMLQCGIDCLMLPESATVRAAGHFLTHAIMQSPHLQTFVQPIGQQLVCVILQCVGGEVPRSNLEPHAEVLLTLNKTCIEWTAQWLRVAFEKHGALFKISQAQKENFIRNVLRERTNKRLCDLLQDFSLQNLSLITNWNLMPRKQ</sequence>
<dbReference type="InterPro" id="IPR040520">
    <property type="entry name" value="Importin_rep_3"/>
</dbReference>
<evidence type="ECO:0000256" key="5">
    <source>
        <dbReference type="ARBA" id="ARBA00023242"/>
    </source>
</evidence>
<accession>A0A833VU34</accession>
<dbReference type="GO" id="GO:0006606">
    <property type="term" value="P:protein import into nucleus"/>
    <property type="evidence" value="ECO:0007669"/>
    <property type="project" value="TreeGrafter"/>
</dbReference>
<proteinExistence type="inferred from homology"/>
<dbReference type="SUPFAM" id="SSF48371">
    <property type="entry name" value="ARM repeat"/>
    <property type="match status" value="1"/>
</dbReference>
<comment type="similarity">
    <text evidence="2">Belongs to the importin beta family.</text>
</comment>
<dbReference type="GO" id="GO:0005737">
    <property type="term" value="C:cytoplasm"/>
    <property type="evidence" value="ECO:0007669"/>
    <property type="project" value="TreeGrafter"/>
</dbReference>
<dbReference type="GO" id="GO:0005634">
    <property type="term" value="C:nucleus"/>
    <property type="evidence" value="ECO:0007669"/>
    <property type="project" value="UniProtKB-SubCell"/>
</dbReference>
<feature type="domain" description="Importin N-terminal" evidence="6">
    <location>
        <begin position="38"/>
        <end position="104"/>
    </location>
</feature>
<evidence type="ECO:0000256" key="1">
    <source>
        <dbReference type="ARBA" id="ARBA00004123"/>
    </source>
</evidence>
<keyword evidence="8" id="KW-1185">Reference proteome</keyword>
<reference evidence="7" key="1">
    <citation type="submission" date="2019-11" db="EMBL/GenBank/DDBJ databases">
        <title>The nuclear and mitochondrial genomes of Frieseomelitta varia - a highly eusocial stingless bee (Meliponini) with a permanently sterile worker caste.</title>
        <authorList>
            <person name="Freitas F.C.P."/>
            <person name="Lourenco A.P."/>
            <person name="Nunes F.M.F."/>
            <person name="Paschoal A.R."/>
            <person name="Abreu F.C.P."/>
            <person name="Barbin F.O."/>
            <person name="Bataglia L."/>
            <person name="Cardoso-Junior C.A.M."/>
            <person name="Cervoni M.S."/>
            <person name="Silva S.R."/>
            <person name="Dalarmi F."/>
            <person name="Del Lama M.A."/>
            <person name="Depintor T.S."/>
            <person name="Ferreira K.M."/>
            <person name="Goria P.S."/>
            <person name="Jaskot M.C."/>
            <person name="Lago D.C."/>
            <person name="Luna-Lucena D."/>
            <person name="Moda L.M."/>
            <person name="Nascimento L."/>
            <person name="Pedrino M."/>
            <person name="Rabico F.O."/>
            <person name="Sanches F.C."/>
            <person name="Santos D.E."/>
            <person name="Santos C.G."/>
            <person name="Vieira J."/>
            <person name="Lopes T.F."/>
            <person name="Barchuk A.R."/>
            <person name="Hartfelder K."/>
            <person name="Simoes Z.L.P."/>
            <person name="Bitondi M.M.G."/>
            <person name="Pinheiro D.G."/>
        </authorList>
    </citation>
    <scope>NUCLEOTIDE SEQUENCE</scope>
    <source>
        <strain evidence="7">USP_RPSP 00005682</strain>
        <tissue evidence="7">Whole individual</tissue>
    </source>
</reference>
<dbReference type="Pfam" id="PF03810">
    <property type="entry name" value="IBN_N"/>
    <property type="match status" value="1"/>
</dbReference>
<evidence type="ECO:0000256" key="4">
    <source>
        <dbReference type="ARBA" id="ARBA00022448"/>
    </source>
</evidence>
<dbReference type="InterPro" id="IPR011989">
    <property type="entry name" value="ARM-like"/>
</dbReference>
<dbReference type="Proteomes" id="UP000655588">
    <property type="component" value="Unassembled WGS sequence"/>
</dbReference>
<evidence type="ECO:0000259" key="6">
    <source>
        <dbReference type="SMART" id="SM00913"/>
    </source>
</evidence>
<dbReference type="Pfam" id="PF18773">
    <property type="entry name" value="Importin_rep"/>
    <property type="match status" value="1"/>
</dbReference>
<keyword evidence="5" id="KW-0539">Nucleus</keyword>
<dbReference type="Gene3D" id="1.25.10.10">
    <property type="entry name" value="Leucine-rich Repeat Variant"/>
    <property type="match status" value="1"/>
</dbReference>
<evidence type="ECO:0000256" key="3">
    <source>
        <dbReference type="ARBA" id="ARBA00011422"/>
    </source>
</evidence>
<name>A0A833VU34_9HYME</name>
<dbReference type="Pfam" id="PF18806">
    <property type="entry name" value="Importin_rep_3"/>
    <property type="match status" value="1"/>
</dbReference>
<dbReference type="InterPro" id="IPR016024">
    <property type="entry name" value="ARM-type_fold"/>
</dbReference>
<keyword evidence="4" id="KW-0813">Transport</keyword>
<gene>
    <name evidence="7" type="ORF">E2986_03327</name>
</gene>
<dbReference type="PANTHER" id="PTHR12363">
    <property type="entry name" value="TRANSPORTIN 3 AND IMPORTIN 13"/>
    <property type="match status" value="1"/>
</dbReference>
<dbReference type="InterPro" id="IPR051345">
    <property type="entry name" value="Importin_beta-like_NTR"/>
</dbReference>
<dbReference type="GO" id="GO:0031267">
    <property type="term" value="F:small GTPase binding"/>
    <property type="evidence" value="ECO:0007669"/>
    <property type="project" value="InterPro"/>
</dbReference>
<evidence type="ECO:0000313" key="7">
    <source>
        <dbReference type="EMBL" id="KAF3420059.1"/>
    </source>
</evidence>
<evidence type="ECO:0000256" key="2">
    <source>
        <dbReference type="ARBA" id="ARBA00007991"/>
    </source>
</evidence>
<dbReference type="InterPro" id="IPR001494">
    <property type="entry name" value="Importin-beta_N"/>
</dbReference>
<dbReference type="SMART" id="SM00913">
    <property type="entry name" value="IBN_N"/>
    <property type="match status" value="1"/>
</dbReference>
<comment type="subcellular location">
    <subcellularLocation>
        <location evidence="1">Nucleus</location>
    </subcellularLocation>
</comment>
<protein>
    <recommendedName>
        <fullName evidence="6">Importin N-terminal domain-containing protein</fullName>
    </recommendedName>
</protein>
<evidence type="ECO:0000313" key="8">
    <source>
        <dbReference type="Proteomes" id="UP000655588"/>
    </source>
</evidence>
<organism evidence="7 8">
    <name type="scientific">Frieseomelitta varia</name>
    <dbReference type="NCBI Taxonomy" id="561572"/>
    <lineage>
        <taxon>Eukaryota</taxon>
        <taxon>Metazoa</taxon>
        <taxon>Ecdysozoa</taxon>
        <taxon>Arthropoda</taxon>
        <taxon>Hexapoda</taxon>
        <taxon>Insecta</taxon>
        <taxon>Pterygota</taxon>
        <taxon>Neoptera</taxon>
        <taxon>Endopterygota</taxon>
        <taxon>Hymenoptera</taxon>
        <taxon>Apocrita</taxon>
        <taxon>Aculeata</taxon>
        <taxon>Apoidea</taxon>
        <taxon>Anthophila</taxon>
        <taxon>Apidae</taxon>
        <taxon>Frieseomelitta</taxon>
    </lineage>
</organism>
<dbReference type="AlphaFoldDB" id="A0A833VU34"/>
<comment type="subunit">
    <text evidence="3">Interacts with UBC9, RAN, RBM8A, eIF-1A and PAX6.</text>
</comment>
<comment type="caution">
    <text evidence="7">The sequence shown here is derived from an EMBL/GenBank/DDBJ whole genome shotgun (WGS) entry which is preliminary data.</text>
</comment>
<dbReference type="PANTHER" id="PTHR12363:SF33">
    <property type="entry name" value="IMPORTIN-13"/>
    <property type="match status" value="1"/>
</dbReference>